<dbReference type="RefSeq" id="WP_035536963.1">
    <property type="nucleotide sequence ID" value="NZ_ARYL01000008.1"/>
</dbReference>
<dbReference type="InterPro" id="IPR052022">
    <property type="entry name" value="26kDa_periplasmic_antigen"/>
</dbReference>
<accession>A0A059G918</accession>
<protein>
    <submittedName>
        <fullName evidence="2">Outer membrane protein</fullName>
    </submittedName>
</protein>
<dbReference type="InterPro" id="IPR007497">
    <property type="entry name" value="SIMPL/DUF541"/>
</dbReference>
<gene>
    <name evidence="2" type="ORF">HOC_06713</name>
</gene>
<dbReference type="AlphaFoldDB" id="A0A059G918"/>
<feature type="signal peptide" evidence="1">
    <location>
        <begin position="1"/>
        <end position="24"/>
    </location>
</feature>
<dbReference type="Proteomes" id="UP000024942">
    <property type="component" value="Unassembled WGS sequence"/>
</dbReference>
<comment type="caution">
    <text evidence="2">The sequence shown here is derived from an EMBL/GenBank/DDBJ whole genome shotgun (WGS) entry which is preliminary data.</text>
</comment>
<reference evidence="2 3" key="1">
    <citation type="journal article" date="2014" name="Antonie Van Leeuwenhoek">
        <title>Hyphomonas beringensis sp. nov. and Hyphomonas chukchiensis sp. nov., isolated from surface seawater of the Bering Sea and Chukchi Sea.</title>
        <authorList>
            <person name="Li C."/>
            <person name="Lai Q."/>
            <person name="Li G."/>
            <person name="Dong C."/>
            <person name="Wang J."/>
            <person name="Liao Y."/>
            <person name="Shao Z."/>
        </authorList>
    </citation>
    <scope>NUCLEOTIDE SEQUENCE [LARGE SCALE GENOMIC DNA]</scope>
    <source>
        <strain evidence="2 3">SCH89</strain>
    </source>
</reference>
<name>A0A059G918_9PROT</name>
<keyword evidence="3" id="KW-1185">Reference proteome</keyword>
<dbReference type="PATRIC" id="fig|1280953.3.peg.1359"/>
<evidence type="ECO:0000313" key="3">
    <source>
        <dbReference type="Proteomes" id="UP000024942"/>
    </source>
</evidence>
<organism evidence="2 3">
    <name type="scientific">Hyphomonas oceanitis SCH89</name>
    <dbReference type="NCBI Taxonomy" id="1280953"/>
    <lineage>
        <taxon>Bacteria</taxon>
        <taxon>Pseudomonadati</taxon>
        <taxon>Pseudomonadota</taxon>
        <taxon>Alphaproteobacteria</taxon>
        <taxon>Hyphomonadales</taxon>
        <taxon>Hyphomonadaceae</taxon>
        <taxon>Hyphomonas</taxon>
    </lineage>
</organism>
<evidence type="ECO:0000256" key="1">
    <source>
        <dbReference type="SAM" id="SignalP"/>
    </source>
</evidence>
<dbReference type="EMBL" id="ARYL01000008">
    <property type="protein sequence ID" value="KDA03075.1"/>
    <property type="molecule type" value="Genomic_DNA"/>
</dbReference>
<dbReference type="PANTHER" id="PTHR34387:SF1">
    <property type="entry name" value="PERIPLASMIC IMMUNOGENIC PROTEIN"/>
    <property type="match status" value="1"/>
</dbReference>
<evidence type="ECO:0000313" key="2">
    <source>
        <dbReference type="EMBL" id="KDA03075.1"/>
    </source>
</evidence>
<dbReference type="eggNOG" id="COG2968">
    <property type="taxonomic scope" value="Bacteria"/>
</dbReference>
<sequence length="266" mass="28242">MLKQTKLIAAMGACMLALAPAACAQMPTTTKGASMTTMGQSMMNHNSIQPETTLDVSAEGEVMRAPDIAYITAGVQADAATAQEAMQQQANSMTGVFDALAKAGVEKKDMQTSNFSLQPRYTYVEIDEGKGRTRGEQRLDGYTASNQLTVKVRDLDNLGATMDSLVSAGGNTFSGISFALDNDDEVRAEARRKAVTNALSKAELYATAAGMKVGRIVTMTEGGDYSPQPMAMMARSKEMAMDASTPISGGEVGYTARVNVQFELVK</sequence>
<feature type="chain" id="PRO_5001573696" evidence="1">
    <location>
        <begin position="25"/>
        <end position="266"/>
    </location>
</feature>
<proteinExistence type="predicted"/>
<dbReference type="Gene3D" id="3.30.110.170">
    <property type="entry name" value="Protein of unknown function (DUF541), domain 1"/>
    <property type="match status" value="1"/>
</dbReference>
<keyword evidence="1" id="KW-0732">Signal</keyword>
<dbReference type="OrthoDB" id="9813144at2"/>
<dbReference type="Pfam" id="PF04402">
    <property type="entry name" value="SIMPL"/>
    <property type="match status" value="1"/>
</dbReference>
<dbReference type="STRING" id="1280953.HOC_06713"/>
<dbReference type="GO" id="GO:0006974">
    <property type="term" value="P:DNA damage response"/>
    <property type="evidence" value="ECO:0007669"/>
    <property type="project" value="TreeGrafter"/>
</dbReference>
<dbReference type="PANTHER" id="PTHR34387">
    <property type="entry name" value="SLR1258 PROTEIN"/>
    <property type="match status" value="1"/>
</dbReference>
<dbReference type="Gene3D" id="3.30.70.2970">
    <property type="entry name" value="Protein of unknown function (DUF541), domain 2"/>
    <property type="match status" value="1"/>
</dbReference>